<dbReference type="RefSeq" id="WP_210234655.1">
    <property type="nucleotide sequence ID" value="NZ_BAABEI010000012.1"/>
</dbReference>
<sequence length="310" mass="33774">MNVNFQFDAQAAMGFVVSQTTHVEAAVNETVYPDIQYPALIPVDTSAHPFAQTVTYYSSDKFGAAKWINGNADDIPLAGTELTQHKTSVYAAGIGYGWGWEEINVAMMLGRNLQNDDAMAARRAYEEMVDRVALAGDAEKGFDGLLDNAAITPAAAVNGDWDGTGADPDSMLADVNEAILSQATGTLYTSVADTVLMSNGKINTLATRRLGDTTMTVLEFLRRNNTYTAMTGQPLTIRGVRGLETAGAGNTERLIAYRRDPQVLRLHIPMPHRFLPVYQDGPLRWVVPGVFRLGGLDIRRPAEVKYRDGI</sequence>
<reference evidence="1 2" key="1">
    <citation type="submission" date="2019-03" db="EMBL/GenBank/DDBJ databases">
        <title>Genomic Encyclopedia of Type Strains, Phase IV (KMG-IV): sequencing the most valuable type-strain genomes for metagenomic binning, comparative biology and taxonomic classification.</title>
        <authorList>
            <person name="Goeker M."/>
        </authorList>
    </citation>
    <scope>NUCLEOTIDE SEQUENCE [LARGE SCALE GENOMIC DNA]</scope>
    <source>
        <strain evidence="1 2">DSM 18401</strain>
    </source>
</reference>
<evidence type="ECO:0008006" key="3">
    <source>
        <dbReference type="Google" id="ProtNLM"/>
    </source>
</evidence>
<organism evidence="1 2">
    <name type="scientific">Shinella granuli</name>
    <dbReference type="NCBI Taxonomy" id="323621"/>
    <lineage>
        <taxon>Bacteria</taxon>
        <taxon>Pseudomonadati</taxon>
        <taxon>Pseudomonadota</taxon>
        <taxon>Alphaproteobacteria</taxon>
        <taxon>Hyphomicrobiales</taxon>
        <taxon>Rhizobiaceae</taxon>
        <taxon>Shinella</taxon>
    </lineage>
</organism>
<keyword evidence="2" id="KW-1185">Reference proteome</keyword>
<comment type="caution">
    <text evidence="1">The sequence shown here is derived from an EMBL/GenBank/DDBJ whole genome shotgun (WGS) entry which is preliminary data.</text>
</comment>
<accession>A0A4R2CK37</accession>
<dbReference type="EMBL" id="SLVX01000013">
    <property type="protein sequence ID" value="TCN41417.1"/>
    <property type="molecule type" value="Genomic_DNA"/>
</dbReference>
<dbReference type="Pfam" id="PF09950">
    <property type="entry name" value="Major_capside"/>
    <property type="match status" value="1"/>
</dbReference>
<evidence type="ECO:0000313" key="2">
    <source>
        <dbReference type="Proteomes" id="UP000295351"/>
    </source>
</evidence>
<name>A0A4R2CK37_SHIGR</name>
<dbReference type="AlphaFoldDB" id="A0A4R2CK37"/>
<evidence type="ECO:0000313" key="1">
    <source>
        <dbReference type="EMBL" id="TCN41417.1"/>
    </source>
</evidence>
<protein>
    <recommendedName>
        <fullName evidence="3">DUF2184 domain-containing protein</fullName>
    </recommendedName>
</protein>
<dbReference type="Proteomes" id="UP000295351">
    <property type="component" value="Unassembled WGS sequence"/>
</dbReference>
<proteinExistence type="predicted"/>
<gene>
    <name evidence="1" type="ORF">EV665_1132</name>
</gene>
<dbReference type="InterPro" id="IPR020049">
    <property type="entry name" value="Major_capsid-like"/>
</dbReference>
<dbReference type="PIRSF" id="PIRSF029202">
    <property type="entry name" value="UCP029202"/>
    <property type="match status" value="1"/>
</dbReference>